<keyword evidence="10" id="KW-0732">Signal</keyword>
<dbReference type="InterPro" id="IPR037066">
    <property type="entry name" value="Plug_dom_sf"/>
</dbReference>
<dbReference type="InterPro" id="IPR000531">
    <property type="entry name" value="Beta-barrel_TonB"/>
</dbReference>
<dbReference type="InterPro" id="IPR011276">
    <property type="entry name" value="TonB_haem/Hb_rcpt"/>
</dbReference>
<evidence type="ECO:0000256" key="1">
    <source>
        <dbReference type="ARBA" id="ARBA00004571"/>
    </source>
</evidence>
<dbReference type="InterPro" id="IPR012910">
    <property type="entry name" value="Plug_dom"/>
</dbReference>
<organism evidence="13 14">
    <name type="scientific">Yoonia phaeophyticola</name>
    <dbReference type="NCBI Taxonomy" id="3137369"/>
    <lineage>
        <taxon>Bacteria</taxon>
        <taxon>Pseudomonadati</taxon>
        <taxon>Pseudomonadota</taxon>
        <taxon>Alphaproteobacteria</taxon>
        <taxon>Rhodobacterales</taxon>
        <taxon>Paracoccaceae</taxon>
        <taxon>Yoonia</taxon>
    </lineage>
</organism>
<dbReference type="RefSeq" id="WP_341365692.1">
    <property type="nucleotide sequence ID" value="NZ_CP150951.2"/>
</dbReference>
<evidence type="ECO:0000313" key="14">
    <source>
        <dbReference type="Proteomes" id="UP001440612"/>
    </source>
</evidence>
<keyword evidence="4 8" id="KW-0812">Transmembrane</keyword>
<dbReference type="Proteomes" id="UP001440612">
    <property type="component" value="Chromosome"/>
</dbReference>
<keyword evidence="13" id="KW-0675">Receptor</keyword>
<evidence type="ECO:0000256" key="9">
    <source>
        <dbReference type="RuleBase" id="RU003357"/>
    </source>
</evidence>
<dbReference type="EMBL" id="CP150951">
    <property type="protein sequence ID" value="WZC47572.1"/>
    <property type="molecule type" value="Genomic_DNA"/>
</dbReference>
<keyword evidence="3 8" id="KW-1134">Transmembrane beta strand</keyword>
<evidence type="ECO:0000313" key="13">
    <source>
        <dbReference type="EMBL" id="WZC47572.1"/>
    </source>
</evidence>
<dbReference type="CDD" id="cd01347">
    <property type="entry name" value="ligand_gated_channel"/>
    <property type="match status" value="1"/>
</dbReference>
<dbReference type="Gene3D" id="2.170.130.10">
    <property type="entry name" value="TonB-dependent receptor, plug domain"/>
    <property type="match status" value="1"/>
</dbReference>
<protein>
    <submittedName>
        <fullName evidence="13">TonB-dependent receptor domain-containing protein</fullName>
    </submittedName>
</protein>
<name>A0ABZ2V4Y7_9RHOB</name>
<keyword evidence="7 8" id="KW-0998">Cell outer membrane</keyword>
<dbReference type="PROSITE" id="PS52016">
    <property type="entry name" value="TONB_DEPENDENT_REC_3"/>
    <property type="match status" value="1"/>
</dbReference>
<reference evidence="14" key="1">
    <citation type="submission" date="2024-04" db="EMBL/GenBank/DDBJ databases">
        <title>Phylogenomic analyses of a clade within the roseobacter group suggest taxonomic reassignments of species of the genera Aestuariivita, Citreicella, Loktanella, Nautella, Pelagibaca, Ruegeria, Thalassobius, Thiobacimonas and Tropicibacter, and the proposal o.</title>
        <authorList>
            <person name="Jeon C.O."/>
        </authorList>
    </citation>
    <scope>NUCLEOTIDE SEQUENCE [LARGE SCALE GENOMIC DNA]</scope>
    <source>
        <strain evidence="14">BS5-3</strain>
    </source>
</reference>
<evidence type="ECO:0000256" key="5">
    <source>
        <dbReference type="ARBA" id="ARBA00023077"/>
    </source>
</evidence>
<dbReference type="Gene3D" id="2.40.170.20">
    <property type="entry name" value="TonB-dependent receptor, beta-barrel domain"/>
    <property type="match status" value="1"/>
</dbReference>
<dbReference type="PANTHER" id="PTHR30069">
    <property type="entry name" value="TONB-DEPENDENT OUTER MEMBRANE RECEPTOR"/>
    <property type="match status" value="1"/>
</dbReference>
<dbReference type="InterPro" id="IPR039426">
    <property type="entry name" value="TonB-dep_rcpt-like"/>
</dbReference>
<evidence type="ECO:0000256" key="3">
    <source>
        <dbReference type="ARBA" id="ARBA00022452"/>
    </source>
</evidence>
<dbReference type="PANTHER" id="PTHR30069:SF56">
    <property type="entry name" value="TONB-DEPENDENT HEME RECEPTOR A"/>
    <property type="match status" value="1"/>
</dbReference>
<comment type="subcellular location">
    <subcellularLocation>
        <location evidence="1 8">Cell outer membrane</location>
        <topology evidence="1 8">Multi-pass membrane protein</topology>
    </subcellularLocation>
</comment>
<keyword evidence="5 9" id="KW-0798">TonB box</keyword>
<sequence length="682" mass="73916">MANSCTRSALKSATILTSALLLSSGGALAQSNEDPTLNPITLLGRIVFGTGGSETVAIDTPQAVTVLNQEDIDRAQATTVGELFETVPGVQSIGSGRVAGESFNIRGIGSLAASDESRIIITVDGATKFYEQYRLGSFFSDPELYKQVEILRGPASSTLYGSGALGGVINFETKDASDFLTDGINALRTRLSYSSNSEEFLGSLIYATRPSENFDTLVALQYREADDYTTGDGSEIGGSAFDSASGLVKSNLYFGDSLDQVLTFSYTRWDSELQDTEYSQTGTLGFGTVDRHIVDDTIALRYQNPVSGNPLFDFDVVLAYSNTQNEQYDSSFGCFGSPLFCDSEYAYETTSLKVENTATFGAGIWQTYLTTGVQLSHQERLATTEIGDLGFHPEGTDDRVGLYAQAEMIWNERLTIVPGIRADFAELTANEDSGLDDVSEVAISPKIAALYDISETVNIFGSLARTQRVPTIDEFFSTDADEPNSPDLEMETANSVELGASFSRQSVLSDNDAFQVKATLFYSEIDDLIAREDTAGTPYYANVDAATIHGIELEAAYESEAVFVRSAYSDVRGTDDATGETLDSIPARTLNLTVGKRIVALDVEYGWQGNFVDDIAYGTDEYDSYEVHDLFVGWKPQQGALQGVQANFRVSNVLDKQYTNSLAGDAGEGRSYNVSLTKTFEF</sequence>
<dbReference type="Pfam" id="PF07715">
    <property type="entry name" value="Plug"/>
    <property type="match status" value="1"/>
</dbReference>
<feature type="chain" id="PRO_5047471932" evidence="10">
    <location>
        <begin position="30"/>
        <end position="682"/>
    </location>
</feature>
<comment type="similarity">
    <text evidence="8 9">Belongs to the TonB-dependent receptor family.</text>
</comment>
<accession>A0ABZ2V4Y7</accession>
<evidence type="ECO:0000256" key="10">
    <source>
        <dbReference type="SAM" id="SignalP"/>
    </source>
</evidence>
<keyword evidence="2 8" id="KW-0813">Transport</keyword>
<dbReference type="NCBIfam" id="TIGR01785">
    <property type="entry name" value="TonB-hemin"/>
    <property type="match status" value="1"/>
</dbReference>
<feature type="signal peptide" evidence="10">
    <location>
        <begin position="1"/>
        <end position="29"/>
    </location>
</feature>
<evidence type="ECO:0000259" key="11">
    <source>
        <dbReference type="Pfam" id="PF00593"/>
    </source>
</evidence>
<gene>
    <name evidence="13" type="ORF">AABB29_11620</name>
</gene>
<proteinExistence type="inferred from homology"/>
<evidence type="ECO:0000256" key="8">
    <source>
        <dbReference type="PROSITE-ProRule" id="PRU01360"/>
    </source>
</evidence>
<evidence type="ECO:0000256" key="6">
    <source>
        <dbReference type="ARBA" id="ARBA00023136"/>
    </source>
</evidence>
<feature type="domain" description="TonB-dependent receptor-like beta-barrel" evidence="11">
    <location>
        <begin position="253"/>
        <end position="653"/>
    </location>
</feature>
<keyword evidence="6 8" id="KW-0472">Membrane</keyword>
<evidence type="ECO:0000256" key="7">
    <source>
        <dbReference type="ARBA" id="ARBA00023237"/>
    </source>
</evidence>
<evidence type="ECO:0000256" key="2">
    <source>
        <dbReference type="ARBA" id="ARBA00022448"/>
    </source>
</evidence>
<evidence type="ECO:0000259" key="12">
    <source>
        <dbReference type="Pfam" id="PF07715"/>
    </source>
</evidence>
<keyword evidence="14" id="KW-1185">Reference proteome</keyword>
<dbReference type="Pfam" id="PF00593">
    <property type="entry name" value="TonB_dep_Rec_b-barrel"/>
    <property type="match status" value="1"/>
</dbReference>
<evidence type="ECO:0000256" key="4">
    <source>
        <dbReference type="ARBA" id="ARBA00022692"/>
    </source>
</evidence>
<feature type="domain" description="TonB-dependent receptor plug" evidence="12">
    <location>
        <begin position="58"/>
        <end position="168"/>
    </location>
</feature>
<dbReference type="SUPFAM" id="SSF56935">
    <property type="entry name" value="Porins"/>
    <property type="match status" value="1"/>
</dbReference>
<dbReference type="InterPro" id="IPR036942">
    <property type="entry name" value="Beta-barrel_TonB_sf"/>
</dbReference>